<dbReference type="EMBL" id="CM029048">
    <property type="protein sequence ID" value="KAG2577251.1"/>
    <property type="molecule type" value="Genomic_DNA"/>
</dbReference>
<evidence type="ECO:0000256" key="6">
    <source>
        <dbReference type="PROSITE-ProRule" id="PRU10141"/>
    </source>
</evidence>
<evidence type="ECO:0000256" key="5">
    <source>
        <dbReference type="ARBA" id="ARBA00022840"/>
    </source>
</evidence>
<evidence type="ECO:0000313" key="10">
    <source>
        <dbReference type="EMBL" id="KAG2577250.1"/>
    </source>
</evidence>
<dbReference type="InterPro" id="IPR017441">
    <property type="entry name" value="Protein_kinase_ATP_BS"/>
</dbReference>
<keyword evidence="4" id="KW-0418">Kinase</keyword>
<dbReference type="EMBL" id="CM029048">
    <property type="protein sequence ID" value="KAG2577254.1"/>
    <property type="molecule type" value="Genomic_DNA"/>
</dbReference>
<dbReference type="Pfam" id="PF01419">
    <property type="entry name" value="Jacalin"/>
    <property type="match status" value="1"/>
</dbReference>
<dbReference type="EMBL" id="CM029048">
    <property type="protein sequence ID" value="KAG2577255.1"/>
    <property type="molecule type" value="Genomic_DNA"/>
</dbReference>
<dbReference type="Gene3D" id="1.10.510.10">
    <property type="entry name" value="Transferase(Phosphotransferase) domain 1"/>
    <property type="match status" value="1"/>
</dbReference>
<dbReference type="GO" id="GO:0030246">
    <property type="term" value="F:carbohydrate binding"/>
    <property type="evidence" value="ECO:0007669"/>
    <property type="project" value="UniProtKB-KW"/>
</dbReference>
<feature type="binding site" evidence="6">
    <location>
        <position position="46"/>
    </location>
    <ligand>
        <name>ATP</name>
        <dbReference type="ChEBI" id="CHEBI:30616"/>
    </ligand>
</feature>
<comment type="caution">
    <text evidence="10">The sequence shown here is derived from an EMBL/GenBank/DDBJ whole genome shotgun (WGS) entry which is preliminary data.</text>
</comment>
<dbReference type="PROSITE" id="PS00108">
    <property type="entry name" value="PROTEIN_KINASE_ST"/>
    <property type="match status" value="1"/>
</dbReference>
<dbReference type="GO" id="GO:0004674">
    <property type="term" value="F:protein serine/threonine kinase activity"/>
    <property type="evidence" value="ECO:0007669"/>
    <property type="project" value="UniProtKB-KW"/>
</dbReference>
<dbReference type="PROSITE" id="PS51752">
    <property type="entry name" value="JACALIN_LECTIN"/>
    <property type="match status" value="1"/>
</dbReference>
<keyword evidence="7" id="KW-0723">Serine/threonine-protein kinase</keyword>
<keyword evidence="5 6" id="KW-0067">ATP-binding</keyword>
<dbReference type="PANTHER" id="PTHR45707:SF76">
    <property type="entry name" value="PROTEIN KINASE DOMAIN-CONTAINING PROTEIN"/>
    <property type="match status" value="1"/>
</dbReference>
<keyword evidence="2" id="KW-0430">Lectin</keyword>
<evidence type="ECO:0000259" key="9">
    <source>
        <dbReference type="PROSITE" id="PS51752"/>
    </source>
</evidence>
<gene>
    <name evidence="10" type="ORF">PVAP13_6NG067900</name>
</gene>
<accession>A0A8T0QW00</accession>
<name>A0A8T0QW00_PANVG</name>
<dbReference type="EMBL" id="CM029048">
    <property type="protein sequence ID" value="KAG2577249.1"/>
    <property type="molecule type" value="Genomic_DNA"/>
</dbReference>
<reference evidence="10 11" key="1">
    <citation type="submission" date="2020-05" db="EMBL/GenBank/DDBJ databases">
        <title>WGS assembly of Panicum virgatum.</title>
        <authorList>
            <person name="Lovell J.T."/>
            <person name="Jenkins J."/>
            <person name="Shu S."/>
            <person name="Juenger T.E."/>
            <person name="Schmutz J."/>
        </authorList>
    </citation>
    <scope>NUCLEOTIDE SEQUENCE</scope>
    <source>
        <strain evidence="10">AP13</strain>
        <strain evidence="11">cv. AP13</strain>
    </source>
</reference>
<keyword evidence="11" id="KW-1185">Reference proteome</keyword>
<dbReference type="PANTHER" id="PTHR45707">
    <property type="entry name" value="C2 CALCIUM/LIPID-BINDING PLANT PHOSPHORIBOSYLTRANSFERASE FAMILY PROTEIN"/>
    <property type="match status" value="1"/>
</dbReference>
<evidence type="ECO:0000313" key="11">
    <source>
        <dbReference type="Proteomes" id="UP000823388"/>
    </source>
</evidence>
<dbReference type="InterPro" id="IPR033734">
    <property type="entry name" value="Jacalin-like_lectin_dom_plant"/>
</dbReference>
<dbReference type="Proteomes" id="UP000823388">
    <property type="component" value="Chromosome 6N"/>
</dbReference>
<evidence type="ECO:0000256" key="2">
    <source>
        <dbReference type="ARBA" id="ARBA00022734"/>
    </source>
</evidence>
<dbReference type="Gene3D" id="2.100.10.30">
    <property type="entry name" value="Jacalin-like lectin domain"/>
    <property type="match status" value="1"/>
</dbReference>
<evidence type="ECO:0008006" key="12">
    <source>
        <dbReference type="Google" id="ProtNLM"/>
    </source>
</evidence>
<organism evidence="10 11">
    <name type="scientific">Panicum virgatum</name>
    <name type="common">Blackwell switchgrass</name>
    <dbReference type="NCBI Taxonomy" id="38727"/>
    <lineage>
        <taxon>Eukaryota</taxon>
        <taxon>Viridiplantae</taxon>
        <taxon>Streptophyta</taxon>
        <taxon>Embryophyta</taxon>
        <taxon>Tracheophyta</taxon>
        <taxon>Spermatophyta</taxon>
        <taxon>Magnoliopsida</taxon>
        <taxon>Liliopsida</taxon>
        <taxon>Poales</taxon>
        <taxon>Poaceae</taxon>
        <taxon>PACMAD clade</taxon>
        <taxon>Panicoideae</taxon>
        <taxon>Panicodae</taxon>
        <taxon>Paniceae</taxon>
        <taxon>Panicinae</taxon>
        <taxon>Panicum</taxon>
        <taxon>Panicum sect. Hiantes</taxon>
    </lineage>
</organism>
<dbReference type="SMART" id="SM00915">
    <property type="entry name" value="Jacalin"/>
    <property type="match status" value="1"/>
</dbReference>
<keyword evidence="3 6" id="KW-0547">Nucleotide-binding</keyword>
<feature type="domain" description="Protein kinase" evidence="8">
    <location>
        <begin position="18"/>
        <end position="324"/>
    </location>
</feature>
<dbReference type="Pfam" id="PF00069">
    <property type="entry name" value="Pkinase"/>
    <property type="match status" value="1"/>
</dbReference>
<dbReference type="FunFam" id="1.10.510.10:FF:000870">
    <property type="entry name" value="OSJNBa0016N04.16-like protein"/>
    <property type="match status" value="1"/>
</dbReference>
<dbReference type="InterPro" id="IPR011009">
    <property type="entry name" value="Kinase-like_dom_sf"/>
</dbReference>
<dbReference type="PROSITE" id="PS50011">
    <property type="entry name" value="PROTEIN_KINASE_DOM"/>
    <property type="match status" value="1"/>
</dbReference>
<dbReference type="SMART" id="SM00220">
    <property type="entry name" value="S_TKc"/>
    <property type="match status" value="1"/>
</dbReference>
<dbReference type="Gene3D" id="3.30.200.20">
    <property type="entry name" value="Phosphorylase Kinase, domain 1"/>
    <property type="match status" value="1"/>
</dbReference>
<evidence type="ECO:0000256" key="1">
    <source>
        <dbReference type="ARBA" id="ARBA00022679"/>
    </source>
</evidence>
<dbReference type="InterPro" id="IPR001229">
    <property type="entry name" value="Jacalin-like_lectin_dom"/>
</dbReference>
<evidence type="ECO:0000256" key="3">
    <source>
        <dbReference type="ARBA" id="ARBA00022741"/>
    </source>
</evidence>
<sequence>MEPTVIEYQELKQITDGFSENRKIGEGGYGKVYWGLRENGDEIAVKMLRDNIRLDDKQFQNEFGHHFELKHDNIVRLVGFCHESKGDAIMHQGNFVLAEKRYRALCFEYMHNGSLQKYISDECDKLDWHTSYKIIKGTCEGLKYLHERSKPILHLDLKPDNILLDKNMVPKLADFGLSKDFQDRKTRTTKTVVGTHGYMPPEFLKENTFSDKNDIFSLGVIIIEIMMGPAGYSQFKGMSSVSSERSDKGMSFGKDDKKELFIDLVQEKWRRKLQATHSDSFLEEYCKQIKICTDIAIDCVNDDKEKRPRIVEIIKRLNEAGPTIDQENNIIVPTYGLTAHTTHDIVSLPVVKLGMWGGNEGRYHDLSVMPRRLLTMTVRCGEAIDSIEFSYIGVDLKEHVSGRWGGTYGEAPRKIILGPDEIVQEISGTYADYRRERDVIRSLTIFTNFDKEHSFGEPIGNPFRIPVDNNGHIVGFYARSKQFLNAIGIYVHP</sequence>
<evidence type="ECO:0000256" key="7">
    <source>
        <dbReference type="RuleBase" id="RU000304"/>
    </source>
</evidence>
<proteinExistence type="inferred from homology"/>
<dbReference type="SUPFAM" id="SSF56112">
    <property type="entry name" value="Protein kinase-like (PK-like)"/>
    <property type="match status" value="1"/>
</dbReference>
<evidence type="ECO:0000259" key="8">
    <source>
        <dbReference type="PROSITE" id="PS50011"/>
    </source>
</evidence>
<dbReference type="PROSITE" id="PS00107">
    <property type="entry name" value="PROTEIN_KINASE_ATP"/>
    <property type="match status" value="1"/>
</dbReference>
<protein>
    <recommendedName>
        <fullName evidence="12">Protein kinase domain-containing protein</fullName>
    </recommendedName>
</protein>
<dbReference type="EMBL" id="CM029048">
    <property type="protein sequence ID" value="KAG2577252.1"/>
    <property type="molecule type" value="Genomic_DNA"/>
</dbReference>
<dbReference type="EMBL" id="CM029048">
    <property type="protein sequence ID" value="KAG2577256.1"/>
    <property type="molecule type" value="Genomic_DNA"/>
</dbReference>
<dbReference type="AlphaFoldDB" id="A0A8T0QW00"/>
<dbReference type="GO" id="GO:0005524">
    <property type="term" value="F:ATP binding"/>
    <property type="evidence" value="ECO:0007669"/>
    <property type="project" value="UniProtKB-UniRule"/>
</dbReference>
<dbReference type="InterPro" id="IPR036404">
    <property type="entry name" value="Jacalin-like_lectin_dom_sf"/>
</dbReference>
<dbReference type="EMBL" id="CM029048">
    <property type="protein sequence ID" value="KAG2577253.1"/>
    <property type="molecule type" value="Genomic_DNA"/>
</dbReference>
<keyword evidence="1" id="KW-0808">Transferase</keyword>
<feature type="domain" description="Jacalin-type lectin" evidence="9">
    <location>
        <begin position="350"/>
        <end position="493"/>
    </location>
</feature>
<dbReference type="SUPFAM" id="SSF51101">
    <property type="entry name" value="Mannose-binding lectins"/>
    <property type="match status" value="1"/>
</dbReference>
<dbReference type="EMBL" id="CM029048">
    <property type="protein sequence ID" value="KAG2577250.1"/>
    <property type="molecule type" value="Genomic_DNA"/>
</dbReference>
<comment type="similarity">
    <text evidence="7">Belongs to the protein kinase superfamily.</text>
</comment>
<dbReference type="InterPro" id="IPR008271">
    <property type="entry name" value="Ser/Thr_kinase_AS"/>
</dbReference>
<dbReference type="InterPro" id="IPR000719">
    <property type="entry name" value="Prot_kinase_dom"/>
</dbReference>
<dbReference type="CDD" id="cd09612">
    <property type="entry name" value="Jacalin"/>
    <property type="match status" value="1"/>
</dbReference>
<evidence type="ECO:0000256" key="4">
    <source>
        <dbReference type="ARBA" id="ARBA00022777"/>
    </source>
</evidence>